<keyword evidence="3" id="KW-1185">Reference proteome</keyword>
<dbReference type="Pfam" id="PF14223">
    <property type="entry name" value="Retrotran_gag_2"/>
    <property type="match status" value="1"/>
</dbReference>
<proteinExistence type="predicted"/>
<feature type="region of interest" description="Disordered" evidence="1">
    <location>
        <begin position="592"/>
        <end position="621"/>
    </location>
</feature>
<feature type="compositionally biased region" description="Basic residues" evidence="1">
    <location>
        <begin position="612"/>
        <end position="621"/>
    </location>
</feature>
<dbReference type="AlphaFoldDB" id="A0A1R3HG11"/>
<dbReference type="Proteomes" id="UP000188268">
    <property type="component" value="Unassembled WGS sequence"/>
</dbReference>
<feature type="region of interest" description="Disordered" evidence="1">
    <location>
        <begin position="445"/>
        <end position="465"/>
    </location>
</feature>
<accession>A0A1R3HG11</accession>
<evidence type="ECO:0000256" key="1">
    <source>
        <dbReference type="SAM" id="MobiDB-lite"/>
    </source>
</evidence>
<gene>
    <name evidence="2" type="ORF">CCACVL1_19560</name>
</gene>
<evidence type="ECO:0000313" key="3">
    <source>
        <dbReference type="Proteomes" id="UP000188268"/>
    </source>
</evidence>
<dbReference type="PANTHER" id="PTHR47592:SF27">
    <property type="entry name" value="OS08G0421700 PROTEIN"/>
    <property type="match status" value="1"/>
</dbReference>
<dbReference type="EMBL" id="AWWV01012051">
    <property type="protein sequence ID" value="OMO69306.1"/>
    <property type="molecule type" value="Genomic_DNA"/>
</dbReference>
<feature type="compositionally biased region" description="Polar residues" evidence="1">
    <location>
        <begin position="454"/>
        <end position="464"/>
    </location>
</feature>
<feature type="compositionally biased region" description="Basic and acidic residues" evidence="1">
    <location>
        <begin position="592"/>
        <end position="603"/>
    </location>
</feature>
<organism evidence="2 3">
    <name type="scientific">Corchorus capsularis</name>
    <name type="common">Jute</name>
    <dbReference type="NCBI Taxonomy" id="210143"/>
    <lineage>
        <taxon>Eukaryota</taxon>
        <taxon>Viridiplantae</taxon>
        <taxon>Streptophyta</taxon>
        <taxon>Embryophyta</taxon>
        <taxon>Tracheophyta</taxon>
        <taxon>Spermatophyta</taxon>
        <taxon>Magnoliopsida</taxon>
        <taxon>eudicotyledons</taxon>
        <taxon>Gunneridae</taxon>
        <taxon>Pentapetalae</taxon>
        <taxon>rosids</taxon>
        <taxon>malvids</taxon>
        <taxon>Malvales</taxon>
        <taxon>Malvaceae</taxon>
        <taxon>Grewioideae</taxon>
        <taxon>Apeibeae</taxon>
        <taxon>Corchorus</taxon>
    </lineage>
</organism>
<reference evidence="2 3" key="1">
    <citation type="submission" date="2013-09" db="EMBL/GenBank/DDBJ databases">
        <title>Corchorus capsularis genome sequencing.</title>
        <authorList>
            <person name="Alam M."/>
            <person name="Haque M.S."/>
            <person name="Islam M.S."/>
            <person name="Emdad E.M."/>
            <person name="Islam M.M."/>
            <person name="Ahmed B."/>
            <person name="Halim A."/>
            <person name="Hossen Q.M.M."/>
            <person name="Hossain M.Z."/>
            <person name="Ahmed R."/>
            <person name="Khan M.M."/>
            <person name="Islam R."/>
            <person name="Rashid M.M."/>
            <person name="Khan S.A."/>
            <person name="Rahman M.S."/>
            <person name="Alam M."/>
        </authorList>
    </citation>
    <scope>NUCLEOTIDE SEQUENCE [LARGE SCALE GENOMIC DNA]</scope>
    <source>
        <strain evidence="3">cv. CVL-1</strain>
        <tissue evidence="2">Whole seedling</tissue>
    </source>
</reference>
<sequence>MLFSLTTLNLARFLTKSAPKMPEGKPNVQAVSALEAWKHSDSPCQNYVLNSLSDTLYNVYCVHKTAKQLWSALDHKYMIEDVGANKFIVRRFFNFLMVDSKSVAAQVQKLQVILHEIQAEGITLCQSFQVVVMIEKLPPRWKDFKNYLKHKRKEINMEELMVRLWIEDDNRKPEHRASMSAKAKIVEHKQGLSFKVVTIWFFKLKRQWEKEDRKREREMNQRYQLEIDGLVLQRDKLRWEREEENRLMEEERRLRFDLTVEEEQKFQEAEESARNSIISFISPHLKSTKTLIVRLDPLDFVPFRNELLLLYYSKGLSILTESSMESTGESTSSTEISEIRKELKEFVDQTNHIITSLAKMFADFMNIQSQASAQIPSYVPQRYMREDTQGYGINAIEETQQWYAQKIGLSVAPISPSTPPSAPIFPDVPPPMAVINDNLPKDEEIPVESKKDQPTSLPKASQPRSRFEGMKKMETIYGPPPFPQRFVPQSKTCNKESQSDSLQKREVHIPLIAAIQEVPKEQWKPVDLVETTQRHQGPIVKEFKGVLSKTINNPYELDLQDSFQFLFNNEEDEPSMVDVSVLPKEVSKIVHEESEATKEDIKMDIPPPSPPKIRRRQGKSH</sequence>
<dbReference type="Gramene" id="OMO69306">
    <property type="protein sequence ID" value="OMO69306"/>
    <property type="gene ID" value="CCACVL1_19560"/>
</dbReference>
<dbReference type="OrthoDB" id="1300022at2759"/>
<comment type="caution">
    <text evidence="2">The sequence shown here is derived from an EMBL/GenBank/DDBJ whole genome shotgun (WGS) entry which is preliminary data.</text>
</comment>
<protein>
    <submittedName>
        <fullName evidence="2">Uncharacterized protein</fullName>
    </submittedName>
</protein>
<name>A0A1R3HG11_COCAP</name>
<dbReference type="PANTHER" id="PTHR47592">
    <property type="entry name" value="PBF68 PROTEIN"/>
    <property type="match status" value="1"/>
</dbReference>
<evidence type="ECO:0000313" key="2">
    <source>
        <dbReference type="EMBL" id="OMO69306.1"/>
    </source>
</evidence>